<comment type="similarity">
    <text evidence="2 7">Belongs to the FliR/MopE/SpaR family.</text>
</comment>
<dbReference type="GO" id="GO:0005886">
    <property type="term" value="C:plasma membrane"/>
    <property type="evidence" value="ECO:0007669"/>
    <property type="project" value="UniProtKB-SubCell"/>
</dbReference>
<evidence type="ECO:0000256" key="3">
    <source>
        <dbReference type="ARBA" id="ARBA00022475"/>
    </source>
</evidence>
<comment type="caution">
    <text evidence="8">The sequence shown here is derived from an EMBL/GenBank/DDBJ whole genome shotgun (WGS) entry which is preliminary data.</text>
</comment>
<keyword evidence="3 7" id="KW-1003">Cell membrane</keyword>
<reference evidence="8" key="2">
    <citation type="submission" date="2019-10" db="EMBL/GenBank/DDBJ databases">
        <authorList>
            <consortium name="NCBI Pathogen Detection Project"/>
        </authorList>
    </citation>
    <scope>NUCLEOTIDE SEQUENCE</scope>
    <source>
        <strain evidence="8">Salmonella enterica</strain>
    </source>
</reference>
<feature type="transmembrane region" description="Helical" evidence="7">
    <location>
        <begin position="224"/>
        <end position="243"/>
    </location>
</feature>
<feature type="transmembrane region" description="Helical" evidence="7">
    <location>
        <begin position="38"/>
        <end position="56"/>
    </location>
</feature>
<evidence type="ECO:0000256" key="7">
    <source>
        <dbReference type="RuleBase" id="RU362072"/>
    </source>
</evidence>
<keyword evidence="6 7" id="KW-0472">Membrane</keyword>
<evidence type="ECO:0000256" key="4">
    <source>
        <dbReference type="ARBA" id="ARBA00022692"/>
    </source>
</evidence>
<dbReference type="PRINTS" id="PR00953">
    <property type="entry name" value="TYPE3IMRPROT"/>
</dbReference>
<dbReference type="PANTHER" id="PTHR30065">
    <property type="entry name" value="FLAGELLAR BIOSYNTHETIC PROTEIN FLIR"/>
    <property type="match status" value="1"/>
</dbReference>
<proteinExistence type="inferred from homology"/>
<evidence type="ECO:0000256" key="1">
    <source>
        <dbReference type="ARBA" id="ARBA00004651"/>
    </source>
</evidence>
<keyword evidence="4 7" id="KW-0812">Transmembrane</keyword>
<gene>
    <name evidence="8" type="primary">ssaT</name>
    <name evidence="8" type="ORF">GB328_08285</name>
</gene>
<feature type="transmembrane region" description="Helical" evidence="7">
    <location>
        <begin position="7"/>
        <end position="26"/>
    </location>
</feature>
<dbReference type="AlphaFoldDB" id="A0A6Y5FNT0"/>
<keyword evidence="5 7" id="KW-1133">Transmembrane helix</keyword>
<evidence type="ECO:0000313" key="8">
    <source>
        <dbReference type="EMBL" id="HAB6178570.1"/>
    </source>
</evidence>
<organism evidence="8">
    <name type="scientific">Salmonella enteritidis</name>
    <dbReference type="NCBI Taxonomy" id="149539"/>
    <lineage>
        <taxon>Bacteria</taxon>
        <taxon>Pseudomonadati</taxon>
        <taxon>Pseudomonadota</taxon>
        <taxon>Gammaproteobacteria</taxon>
        <taxon>Enterobacterales</taxon>
        <taxon>Enterobacteriaceae</taxon>
        <taxon>Salmonella</taxon>
    </lineage>
</organism>
<evidence type="ECO:0000256" key="2">
    <source>
        <dbReference type="ARBA" id="ARBA00009772"/>
    </source>
</evidence>
<comment type="subcellular location">
    <subcellularLocation>
        <location evidence="1 7">Cell membrane</location>
        <topology evidence="1 7">Multi-pass membrane protein</topology>
    </subcellularLocation>
</comment>
<reference evidence="8" key="1">
    <citation type="journal article" date="2018" name="Genome Biol.">
        <title>SKESA: strategic k-mer extension for scrupulous assemblies.</title>
        <authorList>
            <person name="Souvorov A."/>
            <person name="Agarwala R."/>
            <person name="Lipman D.J."/>
        </authorList>
    </citation>
    <scope>NUCLEOTIDE SEQUENCE</scope>
    <source>
        <strain evidence="8">Salmonella enterica</strain>
    </source>
</reference>
<dbReference type="GO" id="GO:0006605">
    <property type="term" value="P:protein targeting"/>
    <property type="evidence" value="ECO:0007669"/>
    <property type="project" value="UniProtKB-UniRule"/>
</dbReference>
<dbReference type="InterPro" id="IPR006304">
    <property type="entry name" value="T3SS_SpaR/YscT"/>
</dbReference>
<dbReference type="InterPro" id="IPR002010">
    <property type="entry name" value="T3SS_IM_R"/>
</dbReference>
<name>A0A6Y5FNT0_SALEN</name>
<feature type="transmembrane region" description="Helical" evidence="7">
    <location>
        <begin position="68"/>
        <end position="94"/>
    </location>
</feature>
<dbReference type="NCBIfam" id="NF011876">
    <property type="entry name" value="PRK15349.1"/>
    <property type="match status" value="1"/>
</dbReference>
<feature type="transmembrane region" description="Helical" evidence="7">
    <location>
        <begin position="124"/>
        <end position="151"/>
    </location>
</feature>
<evidence type="ECO:0000256" key="5">
    <source>
        <dbReference type="ARBA" id="ARBA00022989"/>
    </source>
</evidence>
<feature type="transmembrane region" description="Helical" evidence="7">
    <location>
        <begin position="180"/>
        <end position="204"/>
    </location>
</feature>
<dbReference type="Pfam" id="PF01311">
    <property type="entry name" value="Bac_export_1"/>
    <property type="match status" value="1"/>
</dbReference>
<dbReference type="NCBIfam" id="TIGR01401">
    <property type="entry name" value="fliR_like_III"/>
    <property type="match status" value="1"/>
</dbReference>
<dbReference type="EMBL" id="DAAHHX010000014">
    <property type="protein sequence ID" value="HAB6178570.1"/>
    <property type="molecule type" value="Genomic_DNA"/>
</dbReference>
<dbReference type="PANTHER" id="PTHR30065:SF7">
    <property type="entry name" value="SECRETION SYSTEM APPARATUS PROTEIN SSAT"/>
    <property type="match status" value="1"/>
</dbReference>
<feature type="non-terminal residue" evidence="8">
    <location>
        <position position="245"/>
    </location>
</feature>
<protein>
    <submittedName>
        <fullName evidence="8">SPI-2 type III secretion system apparatus protein SsaT</fullName>
    </submittedName>
</protein>
<accession>A0A6Y5FNT0</accession>
<evidence type="ECO:0000256" key="6">
    <source>
        <dbReference type="ARBA" id="ARBA00023136"/>
    </source>
</evidence>
<sequence>MAQQVNEWLIALAVAFIRPLSLSLLLPLLKSGSLGSAILRNGVLMSLTFPILPIIYQQKIMMHIGKDYSWLGLVTGEVIIGFLIGFCAAVPFWAVDMAGFLLDTLRGATMGTIFNSTIEAETSLFGLLFSQFLCVIFFISGGMEFILNILYESYQYLPPGRTLLFDQQFLKYIQAEWRTLYQLCISFSLPAIICMVLADLALGLLNRSAQQLNVFFFSMPLKSILVLLTLLISFPYALHHYLVES</sequence>